<evidence type="ECO:0000313" key="2">
    <source>
        <dbReference type="EMBL" id="CAF4179964.1"/>
    </source>
</evidence>
<accession>A0A8S2F8K3</accession>
<dbReference type="AlphaFoldDB" id="A0A8S2F8K3"/>
<proteinExistence type="predicted"/>
<gene>
    <name evidence="1" type="ORF">OVA965_LOCUS31662</name>
    <name evidence="2" type="ORF">TMI583_LOCUS32498</name>
</gene>
<protein>
    <submittedName>
        <fullName evidence="1">Uncharacterized protein</fullName>
    </submittedName>
</protein>
<dbReference type="Proteomes" id="UP000682733">
    <property type="component" value="Unassembled WGS sequence"/>
</dbReference>
<evidence type="ECO:0000313" key="1">
    <source>
        <dbReference type="EMBL" id="CAF1370757.1"/>
    </source>
</evidence>
<organism evidence="1 3">
    <name type="scientific">Didymodactylos carnosus</name>
    <dbReference type="NCBI Taxonomy" id="1234261"/>
    <lineage>
        <taxon>Eukaryota</taxon>
        <taxon>Metazoa</taxon>
        <taxon>Spiralia</taxon>
        <taxon>Gnathifera</taxon>
        <taxon>Rotifera</taxon>
        <taxon>Eurotatoria</taxon>
        <taxon>Bdelloidea</taxon>
        <taxon>Philodinida</taxon>
        <taxon>Philodinidae</taxon>
        <taxon>Didymodactylos</taxon>
    </lineage>
</organism>
<dbReference type="EMBL" id="CAJOBA010045672">
    <property type="protein sequence ID" value="CAF4179964.1"/>
    <property type="molecule type" value="Genomic_DNA"/>
</dbReference>
<dbReference type="Proteomes" id="UP000677228">
    <property type="component" value="Unassembled WGS sequence"/>
</dbReference>
<sequence>MDITAILAALATAGGYVSQGATVIQYLKWIYDNDNTINMIYSKDGKRITFTAEETPYRDLLTEPPGVQKYAYAVKGRRKLCFKVIEIDNSNGKCDKLLEQISTRFAARPSAVTQLEILSFLTHMIEEYYPDQVTSSTTQLGSRMIREVEHICSPFTRELKILKLTFTVT</sequence>
<comment type="caution">
    <text evidence="1">The sequence shown here is derived from an EMBL/GenBank/DDBJ whole genome shotgun (WGS) entry which is preliminary data.</text>
</comment>
<name>A0A8S2F8K3_9BILA</name>
<evidence type="ECO:0000313" key="3">
    <source>
        <dbReference type="Proteomes" id="UP000677228"/>
    </source>
</evidence>
<reference evidence="1" key="1">
    <citation type="submission" date="2021-02" db="EMBL/GenBank/DDBJ databases">
        <authorList>
            <person name="Nowell W R."/>
        </authorList>
    </citation>
    <scope>NUCLEOTIDE SEQUENCE</scope>
</reference>
<dbReference type="EMBL" id="CAJNOK010024002">
    <property type="protein sequence ID" value="CAF1370757.1"/>
    <property type="molecule type" value="Genomic_DNA"/>
</dbReference>